<dbReference type="EMBL" id="CP059319">
    <property type="protein sequence ID" value="QTH21996.1"/>
    <property type="molecule type" value="Genomic_DNA"/>
</dbReference>
<accession>A0A975D366</accession>
<dbReference type="AlphaFoldDB" id="A0A975D366"/>
<reference evidence="1" key="1">
    <citation type="submission" date="2020-07" db="EMBL/GenBank/DDBJ databases">
        <authorList>
            <person name="Camacho E."/>
        </authorList>
    </citation>
    <scope>NUCLEOTIDE SEQUENCE</scope>
    <source>
        <strain evidence="1">MPO218</strain>
    </source>
</reference>
<protein>
    <submittedName>
        <fullName evidence="1">Uncharacterized protein</fullName>
    </submittedName>
</protein>
<evidence type="ECO:0000313" key="2">
    <source>
        <dbReference type="Proteomes" id="UP000664914"/>
    </source>
</evidence>
<organism evidence="1 2">
    <name type="scientific">Rhizorhabdus wittichii</name>
    <dbReference type="NCBI Taxonomy" id="160791"/>
    <lineage>
        <taxon>Bacteria</taxon>
        <taxon>Pseudomonadati</taxon>
        <taxon>Pseudomonadota</taxon>
        <taxon>Alphaproteobacteria</taxon>
        <taxon>Sphingomonadales</taxon>
        <taxon>Sphingomonadaceae</taxon>
        <taxon>Rhizorhabdus</taxon>
    </lineage>
</organism>
<sequence length="60" mass="6745">MTIGNKTLEEFARNADGQTYDGRKVAQWLFEAMTGKPMSDAEAADLVREAQERAARRRKG</sequence>
<proteinExistence type="predicted"/>
<name>A0A975D366_9SPHN</name>
<reference evidence="1" key="2">
    <citation type="submission" date="2021-04" db="EMBL/GenBank/DDBJ databases">
        <title>Isolation and genomic analysis of the ibuprofen-degrading bacterium Sphingomonas strain MPO218.</title>
        <authorList>
            <person name="Aulestia M."/>
            <person name="Flores A."/>
            <person name="Mangas E.L."/>
            <person name="Perez-Pulido A.J."/>
            <person name="Santero E."/>
            <person name="Camacho E.M."/>
        </authorList>
    </citation>
    <scope>NUCLEOTIDE SEQUENCE</scope>
    <source>
        <strain evidence="1">MPO218</strain>
    </source>
</reference>
<gene>
    <name evidence="1" type="ORF">HRJ34_00180</name>
</gene>
<dbReference type="RefSeq" id="WP_208633018.1">
    <property type="nucleotide sequence ID" value="NZ_CP059319.1"/>
</dbReference>
<dbReference type="Proteomes" id="UP000664914">
    <property type="component" value="Chromosome"/>
</dbReference>
<evidence type="ECO:0000313" key="1">
    <source>
        <dbReference type="EMBL" id="QTH21996.1"/>
    </source>
</evidence>